<protein>
    <submittedName>
        <fullName evidence="1">Uncharacterized protein</fullName>
    </submittedName>
</protein>
<name>A0ACB9S938_9MYRT</name>
<sequence>MDDGITRGDLPGDFARHSLLRQGNGYKSVLSGKSSPRSPYAFRRLHSSRAPRREGKIGIISLQWFRSNKLVYWLLLITLWTYLGFYVQSRWAHGDDTNRFLGFGHKKNKLKSPNLSSTLAERRNLLANDSSIVMKNESAVLVMKDKQVGIVLARKGNGDANSTPRIVIRKKDKKPPRKPKGKARKKQAPKEHVQNIEPEEREPEIPKRNTSYGLLVGPFGATEDRLLEWSPEQRSGTCDRKGDFARLVWSRRFLLIFHELSITGAPLSMMELATELLSCGATVSAVVLSKKGGLMQELLRRRIKVLEDRAEFSYKVGMKSDLVIAGSAVCASWIDQYIEHFPAGGSQIAWWIMENREEYFHRAKVVLNRVKMVIFLSESQSKQWLAWCELEKIKLRLPPSIIPLSVNDELAFVAGIPCSLNTPSFSPERMLEKRKILRDAVREEMGLTENDMLVMTLSSINPGKGQLLLLESVYSIIENASLQPDIMNVSTELSLNTTNSTNGQLSRALLQGHGHDLVSGSSQHRKLLFNDSMKDKKAIKVLIGSVGSKGNKIPYVRETLLFISQHQNLSKLVLWIPATTRVSALYSAADVYIINSQGLGETFGRVTIEAMAFGLPVLGTDAGGTKEIVEHSKTGLLHPVGHPGNAELARNIRFLLENPSMREQMGIEGKKKVEEKYLKRHMYKQFAAVLSKCMR</sequence>
<dbReference type="EMBL" id="CM042881">
    <property type="protein sequence ID" value="KAI4387425.1"/>
    <property type="molecule type" value="Genomic_DNA"/>
</dbReference>
<accession>A0ACB9S938</accession>
<gene>
    <name evidence="1" type="ORF">MLD38_005261</name>
</gene>
<comment type="caution">
    <text evidence="1">The sequence shown here is derived from an EMBL/GenBank/DDBJ whole genome shotgun (WGS) entry which is preliminary data.</text>
</comment>
<organism evidence="1 2">
    <name type="scientific">Melastoma candidum</name>
    <dbReference type="NCBI Taxonomy" id="119954"/>
    <lineage>
        <taxon>Eukaryota</taxon>
        <taxon>Viridiplantae</taxon>
        <taxon>Streptophyta</taxon>
        <taxon>Embryophyta</taxon>
        <taxon>Tracheophyta</taxon>
        <taxon>Spermatophyta</taxon>
        <taxon>Magnoliopsida</taxon>
        <taxon>eudicotyledons</taxon>
        <taxon>Gunneridae</taxon>
        <taxon>Pentapetalae</taxon>
        <taxon>rosids</taxon>
        <taxon>malvids</taxon>
        <taxon>Myrtales</taxon>
        <taxon>Melastomataceae</taxon>
        <taxon>Melastomatoideae</taxon>
        <taxon>Melastomateae</taxon>
        <taxon>Melastoma</taxon>
    </lineage>
</organism>
<keyword evidence="2" id="KW-1185">Reference proteome</keyword>
<dbReference type="Proteomes" id="UP001057402">
    <property type="component" value="Chromosome 2"/>
</dbReference>
<evidence type="ECO:0000313" key="2">
    <source>
        <dbReference type="Proteomes" id="UP001057402"/>
    </source>
</evidence>
<proteinExistence type="predicted"/>
<reference evidence="2" key="1">
    <citation type="journal article" date="2023" name="Front. Plant Sci.">
        <title>Chromosomal-level genome assembly of Melastoma candidum provides insights into trichome evolution.</title>
        <authorList>
            <person name="Zhong Y."/>
            <person name="Wu W."/>
            <person name="Sun C."/>
            <person name="Zou P."/>
            <person name="Liu Y."/>
            <person name="Dai S."/>
            <person name="Zhou R."/>
        </authorList>
    </citation>
    <scope>NUCLEOTIDE SEQUENCE [LARGE SCALE GENOMIC DNA]</scope>
</reference>
<evidence type="ECO:0000313" key="1">
    <source>
        <dbReference type="EMBL" id="KAI4387425.1"/>
    </source>
</evidence>